<dbReference type="InterPro" id="IPR018060">
    <property type="entry name" value="HTH_AraC"/>
</dbReference>
<evidence type="ECO:0000259" key="4">
    <source>
        <dbReference type="PROSITE" id="PS01124"/>
    </source>
</evidence>
<dbReference type="Proteomes" id="UP001501742">
    <property type="component" value="Unassembled WGS sequence"/>
</dbReference>
<protein>
    <submittedName>
        <fullName evidence="5">AraC family transcriptional regulator</fullName>
    </submittedName>
</protein>
<evidence type="ECO:0000256" key="1">
    <source>
        <dbReference type="ARBA" id="ARBA00023015"/>
    </source>
</evidence>
<dbReference type="InterPro" id="IPR035418">
    <property type="entry name" value="AraC-bd_2"/>
</dbReference>
<evidence type="ECO:0000256" key="3">
    <source>
        <dbReference type="ARBA" id="ARBA00023163"/>
    </source>
</evidence>
<feature type="domain" description="HTH araC/xylS-type" evidence="4">
    <location>
        <begin position="218"/>
        <end position="319"/>
    </location>
</feature>
<dbReference type="InterPro" id="IPR050204">
    <property type="entry name" value="AraC_XylS_family_regulators"/>
</dbReference>
<keyword evidence="1" id="KW-0805">Transcription regulation</keyword>
<dbReference type="PROSITE" id="PS01124">
    <property type="entry name" value="HTH_ARAC_FAMILY_2"/>
    <property type="match status" value="1"/>
</dbReference>
<keyword evidence="3" id="KW-0804">Transcription</keyword>
<evidence type="ECO:0000313" key="5">
    <source>
        <dbReference type="EMBL" id="GAA1493514.1"/>
    </source>
</evidence>
<proteinExistence type="predicted"/>
<dbReference type="RefSeq" id="WP_204608024.1">
    <property type="nucleotide sequence ID" value="NZ_BAAAJX010000006.1"/>
</dbReference>
<evidence type="ECO:0000256" key="2">
    <source>
        <dbReference type="ARBA" id="ARBA00023125"/>
    </source>
</evidence>
<dbReference type="Pfam" id="PF14525">
    <property type="entry name" value="AraC_binding_2"/>
    <property type="match status" value="1"/>
</dbReference>
<dbReference type="Gene3D" id="1.10.10.60">
    <property type="entry name" value="Homeodomain-like"/>
    <property type="match status" value="1"/>
</dbReference>
<keyword evidence="2" id="KW-0238">DNA-binding</keyword>
<accession>A0ABN1ZER0</accession>
<reference evidence="5 6" key="1">
    <citation type="journal article" date="2019" name="Int. J. Syst. Evol. Microbiol.">
        <title>The Global Catalogue of Microorganisms (GCM) 10K type strain sequencing project: providing services to taxonomists for standard genome sequencing and annotation.</title>
        <authorList>
            <consortium name="The Broad Institute Genomics Platform"/>
            <consortium name="The Broad Institute Genome Sequencing Center for Infectious Disease"/>
            <person name="Wu L."/>
            <person name="Ma J."/>
        </authorList>
    </citation>
    <scope>NUCLEOTIDE SEQUENCE [LARGE SCALE GENOMIC DNA]</scope>
    <source>
        <strain evidence="5 6">JCM 12140</strain>
    </source>
</reference>
<dbReference type="SUPFAM" id="SSF46689">
    <property type="entry name" value="Homeodomain-like"/>
    <property type="match status" value="1"/>
</dbReference>
<gene>
    <name evidence="5" type="ORF">GCM10009627_18600</name>
</gene>
<name>A0ABN1ZER0_9MICO</name>
<organism evidence="5 6">
    <name type="scientific">Curtobacterium herbarum</name>
    <dbReference type="NCBI Taxonomy" id="150122"/>
    <lineage>
        <taxon>Bacteria</taxon>
        <taxon>Bacillati</taxon>
        <taxon>Actinomycetota</taxon>
        <taxon>Actinomycetes</taxon>
        <taxon>Micrococcales</taxon>
        <taxon>Microbacteriaceae</taxon>
        <taxon>Curtobacterium</taxon>
    </lineage>
</organism>
<keyword evidence="6" id="KW-1185">Reference proteome</keyword>
<dbReference type="SMART" id="SM00342">
    <property type="entry name" value="HTH_ARAC"/>
    <property type="match status" value="1"/>
</dbReference>
<dbReference type="Pfam" id="PF12833">
    <property type="entry name" value="HTH_18"/>
    <property type="match status" value="1"/>
</dbReference>
<dbReference type="InterPro" id="IPR009057">
    <property type="entry name" value="Homeodomain-like_sf"/>
</dbReference>
<dbReference type="PANTHER" id="PTHR46796:SF12">
    <property type="entry name" value="HTH-TYPE DNA-BINDING TRANSCRIPTIONAL ACTIVATOR EUTR"/>
    <property type="match status" value="1"/>
</dbReference>
<evidence type="ECO:0000313" key="6">
    <source>
        <dbReference type="Proteomes" id="UP001501742"/>
    </source>
</evidence>
<dbReference type="EMBL" id="BAAAJX010000006">
    <property type="protein sequence ID" value="GAA1493514.1"/>
    <property type="molecule type" value="Genomic_DNA"/>
</dbReference>
<dbReference type="PANTHER" id="PTHR46796">
    <property type="entry name" value="HTH-TYPE TRANSCRIPTIONAL ACTIVATOR RHAS-RELATED"/>
    <property type="match status" value="1"/>
</dbReference>
<sequence>MTTTTESRTVFETSGSDLDAARSMFEQTYEASGFLPERTERAFGYRFRSVGDQTMSLRSTRFDARMVGEVDSGDQVSVAWVTDGGGVLDVGRDEVALAPGRPVVFPIGRPYRFDLADVRQSVVQFDRTFLERIAAEAYGTEPGTLVFDHTAIPGAQAVRAWNHQVQEASRIVLGNTPVSVLALADTARRTALALLSTFPHRITARQVPLPAGATGRVRSAIEYMHAAAHTPITTTDVAEHVGLSIRGLQQAFQRQVGIAPNALLRGIRLDRVRDELRAGTPADTTVASVAVDWGFAHLGRFSAAYARRFGEYPRDTLHG</sequence>
<comment type="caution">
    <text evidence="5">The sequence shown here is derived from an EMBL/GenBank/DDBJ whole genome shotgun (WGS) entry which is preliminary data.</text>
</comment>